<accession>A0A1V0SIP2</accession>
<evidence type="ECO:0000313" key="1">
    <source>
        <dbReference type="EMBL" id="ARF11592.1"/>
    </source>
</evidence>
<sequence>MQPYIDTLNDFYKTKDSFYMLCRYHRRLTIPSQKPSDLIVKLNSLNYNFTQPDFDNFLINATYQKAGSYITHEPCYDRDNWKKAIEIMFTKFTPNTKQMDHLLSCYKPANKWTEFVWVDALLAKGYNFTDSQKQHLAQCGYDMTNIYNNGTVNIEELQNIVMSVINEKTDIDKLKKIVEKNPLQYSDDFIQWIISKHILVNDHSFKQYTNILDIFFNDQYIKIHDKINSFLINNKATFNTIYYFLNKGLIPNQDLMKYCLLIPNCAVAILFMYIKHHMLIDTDIMNNLLSFSSSYYKSYIEELVYLGFDEALIEKCENKWGYQSYTYNMIPFIIHYHIKPDEKTFELACEKHNVELFDHCISHNLIPTKKHLIIALNNTNYSNKYTEFINKLLCYKIIPDSDCVNFLNNLPIINNPNYYNLYCKPIIELFIKFGYKPSFNDIKLFLENNINLDNLEHLGIKYDDNLYYISHITNNWYYDSKFKLNNEKILGLRQLCRKGSSVDQIKTYMSENNVQLDYYCLEHALITDITLAEWIIEEYKCNIPITTHYLIGKFDVYKDKAKKMYYMLLERNKIDDAYLGTSIKK</sequence>
<organism evidence="1">
    <name type="scientific">Klosneuvirus KNV1</name>
    <dbReference type="NCBI Taxonomy" id="1977640"/>
    <lineage>
        <taxon>Viruses</taxon>
        <taxon>Varidnaviria</taxon>
        <taxon>Bamfordvirae</taxon>
        <taxon>Nucleocytoviricota</taxon>
        <taxon>Megaviricetes</taxon>
        <taxon>Imitervirales</taxon>
        <taxon>Mimiviridae</taxon>
        <taxon>Klosneuvirinae</taxon>
        <taxon>Klosneuvirus</taxon>
    </lineage>
</organism>
<proteinExistence type="predicted"/>
<reference evidence="1" key="1">
    <citation type="journal article" date="2017" name="Science">
        <title>Giant viruses with an expanded complement of translation system components.</title>
        <authorList>
            <person name="Schulz F."/>
            <person name="Yutin N."/>
            <person name="Ivanova N.N."/>
            <person name="Ortega D.R."/>
            <person name="Lee T.K."/>
            <person name="Vierheilig J."/>
            <person name="Daims H."/>
            <person name="Horn M."/>
            <person name="Wagner M."/>
            <person name="Jensen G.J."/>
            <person name="Kyrpides N.C."/>
            <person name="Koonin E.V."/>
            <person name="Woyke T."/>
        </authorList>
    </citation>
    <scope>NUCLEOTIDE SEQUENCE</scope>
    <source>
        <strain evidence="1">KNV1</strain>
    </source>
</reference>
<name>A0A1V0SIP2_9VIRU</name>
<protein>
    <submittedName>
        <fullName evidence="1">Uncharacterized protein</fullName>
    </submittedName>
</protein>
<dbReference type="EMBL" id="KY684109">
    <property type="protein sequence ID" value="ARF11592.1"/>
    <property type="molecule type" value="Genomic_DNA"/>
</dbReference>
<gene>
    <name evidence="1" type="ORF">Klosneuvirus_2_28</name>
</gene>